<dbReference type="GO" id="GO:0050660">
    <property type="term" value="F:flavin adenine dinucleotide binding"/>
    <property type="evidence" value="ECO:0007669"/>
    <property type="project" value="TreeGrafter"/>
</dbReference>
<dbReference type="PANTHER" id="PTHR10742:SF414">
    <property type="entry name" value="CONTAINING AMINE OXIDASE, PUTATIVE (AFU_ORTHOLOGUE AFUA_3G12150)-RELATED"/>
    <property type="match status" value="1"/>
</dbReference>
<dbReference type="GO" id="GO:0006338">
    <property type="term" value="P:chromatin remodeling"/>
    <property type="evidence" value="ECO:0007669"/>
    <property type="project" value="TreeGrafter"/>
</dbReference>
<accession>A0A6H0XK38</accession>
<dbReference type="InterPro" id="IPR050281">
    <property type="entry name" value="Flavin_monoamine_oxidase"/>
</dbReference>
<feature type="domain" description="Amine oxidase" evidence="2">
    <location>
        <begin position="49"/>
        <end position="542"/>
    </location>
</feature>
<dbReference type="SUPFAM" id="SSF51905">
    <property type="entry name" value="FAD/NAD(P)-binding domain"/>
    <property type="match status" value="1"/>
</dbReference>
<dbReference type="Gene3D" id="3.50.50.60">
    <property type="entry name" value="FAD/NAD(P)-binding domain"/>
    <property type="match status" value="1"/>
</dbReference>
<evidence type="ECO:0000259" key="2">
    <source>
        <dbReference type="Pfam" id="PF01593"/>
    </source>
</evidence>
<dbReference type="PRINTS" id="PR00419">
    <property type="entry name" value="ADXRDTASE"/>
</dbReference>
<dbReference type="SUPFAM" id="SSF54373">
    <property type="entry name" value="FAD-linked reductases, C-terminal domain"/>
    <property type="match status" value="1"/>
</dbReference>
<feature type="region of interest" description="Disordered" evidence="1">
    <location>
        <begin position="258"/>
        <end position="281"/>
    </location>
</feature>
<dbReference type="AlphaFoldDB" id="A0A6H0XK38"/>
<proteinExistence type="predicted"/>
<keyword evidence="4" id="KW-1185">Reference proteome</keyword>
<dbReference type="Pfam" id="PF01593">
    <property type="entry name" value="Amino_oxidase"/>
    <property type="match status" value="1"/>
</dbReference>
<gene>
    <name evidence="3" type="ORF">AMS68_000397</name>
</gene>
<sequence>MECFENSTYLDRAGRSKIKEDLSVGSSRSMFRTVLSSSPLRVGIVGAGFAGLRAADILLSHGISVTIFEARSRVGGRVAQKELSGHLVDLGANWIHGTNDNPIMRLAVETSTRLHGWDESSTIWDSKGQSLSEEDVAKYAALQWEDGLIAAAFKHSNEQHDSIDPERSLYDFYLEKVEGLFTDLPGEEAKRKRETLLQIASVWGAYVGSSFTKQSLKFFWLEEVIEGENPFVAGTYSKILTAVAAHAKEKADIRLNTPVAGIRPRGSAQDPGKSSLETQDGKRHEFDDIIVTTPLGWLKRNKAAFQPALTKSISTAIDNMGYGTLDKVLVSFPTAFWQPVARKQQTSGTSVDTRATPNVTATAAPVHQPDNTSHDSAHTGFFQWLSPTKPDDTAPWGQTGMNLAALPEDCSHPTLMFYTYGECSKHIAAIIRSSQSQGAADTALIEFFKPYYSLLPHYVAGSKECTPTGVLASAWANDEYAGYGSYTNFQIGSRSVDEDIKALRHGMPEQGLWFAGEHTAPFIAMGTTTGAYWSGEAVAQRIVEAHGLERK</sequence>
<dbReference type="InterPro" id="IPR002937">
    <property type="entry name" value="Amino_oxidase"/>
</dbReference>
<evidence type="ECO:0000313" key="4">
    <source>
        <dbReference type="Proteomes" id="UP000503462"/>
    </source>
</evidence>
<dbReference type="InterPro" id="IPR036188">
    <property type="entry name" value="FAD/NAD-bd_sf"/>
</dbReference>
<evidence type="ECO:0000256" key="1">
    <source>
        <dbReference type="SAM" id="MobiDB-lite"/>
    </source>
</evidence>
<organism evidence="3 4">
    <name type="scientific">Peltaster fructicola</name>
    <dbReference type="NCBI Taxonomy" id="286661"/>
    <lineage>
        <taxon>Eukaryota</taxon>
        <taxon>Fungi</taxon>
        <taxon>Dikarya</taxon>
        <taxon>Ascomycota</taxon>
        <taxon>Pezizomycotina</taxon>
        <taxon>Dothideomycetes</taxon>
        <taxon>Dothideomycetes incertae sedis</taxon>
        <taxon>Peltaster</taxon>
    </lineage>
</organism>
<name>A0A6H0XK38_9PEZI</name>
<dbReference type="Gene3D" id="3.90.660.10">
    <property type="match status" value="1"/>
</dbReference>
<dbReference type="GO" id="GO:0003682">
    <property type="term" value="F:chromatin binding"/>
    <property type="evidence" value="ECO:0007669"/>
    <property type="project" value="TreeGrafter"/>
</dbReference>
<dbReference type="GO" id="GO:0016491">
    <property type="term" value="F:oxidoreductase activity"/>
    <property type="evidence" value="ECO:0007669"/>
    <property type="project" value="InterPro"/>
</dbReference>
<protein>
    <recommendedName>
        <fullName evidence="2">Amine oxidase domain-containing protein</fullName>
    </recommendedName>
</protein>
<dbReference type="OrthoDB" id="5046242at2759"/>
<dbReference type="EMBL" id="CP051139">
    <property type="protein sequence ID" value="QIW94879.1"/>
    <property type="molecule type" value="Genomic_DNA"/>
</dbReference>
<evidence type="ECO:0000313" key="3">
    <source>
        <dbReference type="EMBL" id="QIW94879.1"/>
    </source>
</evidence>
<reference evidence="3 4" key="1">
    <citation type="journal article" date="2016" name="Sci. Rep.">
        <title>Peltaster fructicola genome reveals evolution from an invasive phytopathogen to an ectophytic parasite.</title>
        <authorList>
            <person name="Xu C."/>
            <person name="Chen H."/>
            <person name="Gleason M.L."/>
            <person name="Xu J.R."/>
            <person name="Liu H."/>
            <person name="Zhang R."/>
            <person name="Sun G."/>
        </authorList>
    </citation>
    <scope>NUCLEOTIDE SEQUENCE [LARGE SCALE GENOMIC DNA]</scope>
    <source>
        <strain evidence="3 4">LNHT1506</strain>
    </source>
</reference>
<dbReference type="Proteomes" id="UP000503462">
    <property type="component" value="Chromosome 1"/>
</dbReference>
<dbReference type="PANTHER" id="PTHR10742">
    <property type="entry name" value="FLAVIN MONOAMINE OXIDASE"/>
    <property type="match status" value="1"/>
</dbReference>